<name>A0A9P8MV48_9HYPO</name>
<keyword evidence="4" id="KW-1185">Reference proteome</keyword>
<dbReference type="InterPro" id="IPR021476">
    <property type="entry name" value="Egh16-like"/>
</dbReference>
<dbReference type="AlphaFoldDB" id="A0A9P8MV48"/>
<evidence type="ECO:0000256" key="1">
    <source>
        <dbReference type="SAM" id="MobiDB-lite"/>
    </source>
</evidence>
<keyword evidence="2" id="KW-0732">Signal</keyword>
<feature type="chain" id="PRO_5040124898" evidence="2">
    <location>
        <begin position="21"/>
        <end position="339"/>
    </location>
</feature>
<protein>
    <submittedName>
        <fullName evidence="3">CAS1 protein</fullName>
    </submittedName>
</protein>
<feature type="signal peptide" evidence="2">
    <location>
        <begin position="1"/>
        <end position="20"/>
    </location>
</feature>
<dbReference type="Proteomes" id="UP000824596">
    <property type="component" value="Unassembled WGS sequence"/>
</dbReference>
<accession>A0A9P8MV48</accession>
<dbReference type="GeneID" id="68356034"/>
<reference evidence="3" key="1">
    <citation type="submission" date="2021-09" db="EMBL/GenBank/DDBJ databases">
        <title>A high-quality genome of the endoparasitic fungus Hirsutella rhossiliensis with a comparison of Hirsutella genomes reveals transposable elements contributing to genome size variation.</title>
        <authorList>
            <person name="Lin R."/>
            <person name="Jiao Y."/>
            <person name="Sun X."/>
            <person name="Ling J."/>
            <person name="Xie B."/>
            <person name="Cheng X."/>
        </authorList>
    </citation>
    <scope>NUCLEOTIDE SEQUENCE</scope>
    <source>
        <strain evidence="3">HR02</strain>
    </source>
</reference>
<proteinExistence type="predicted"/>
<sequence>MYLKAAVLSLALLAAELVAGHGVIIKAVGDNGQGQSAGLGMDPNTPRDNTRRNSGQQDSTRFNGPTARTVGETLGGGPNDIESGTQAIMAMTGQPLAQVKAGGTLTMTVHQVNADGAGPYSCMINSDATAQSWQKVDVTTNLPGNRQGLNPPTNKQDQPLKVQIPAGQQCTGTAAGQQNVCMVRCQIPAQAGPFGGVVPVQMTAAAAAAPAAGVAGTAGTAAGAVAGTAGAGAVGSGNSGAGVAGAGTAGTAGASVGAAGTAGAAGASGAGTAGSGTAGVGTAGVGAAGVGAAGVGTAGVGAAGVGAAGVGAANSVGAGAGQNNKRAAFIKTRAVEFSA</sequence>
<organism evidence="3 4">
    <name type="scientific">Hirsutella rhossiliensis</name>
    <dbReference type="NCBI Taxonomy" id="111463"/>
    <lineage>
        <taxon>Eukaryota</taxon>
        <taxon>Fungi</taxon>
        <taxon>Dikarya</taxon>
        <taxon>Ascomycota</taxon>
        <taxon>Pezizomycotina</taxon>
        <taxon>Sordariomycetes</taxon>
        <taxon>Hypocreomycetidae</taxon>
        <taxon>Hypocreales</taxon>
        <taxon>Ophiocordycipitaceae</taxon>
        <taxon>Hirsutella</taxon>
    </lineage>
</organism>
<dbReference type="EMBL" id="JAIZPD010000007">
    <property type="protein sequence ID" value="KAH0961825.1"/>
    <property type="molecule type" value="Genomic_DNA"/>
</dbReference>
<gene>
    <name evidence="3" type="ORF">HRG_06905</name>
</gene>
<dbReference type="OrthoDB" id="5418436at2759"/>
<dbReference type="RefSeq" id="XP_044719338.1">
    <property type="nucleotide sequence ID" value="XM_044865376.1"/>
</dbReference>
<evidence type="ECO:0000313" key="4">
    <source>
        <dbReference type="Proteomes" id="UP000824596"/>
    </source>
</evidence>
<comment type="caution">
    <text evidence="3">The sequence shown here is derived from an EMBL/GenBank/DDBJ whole genome shotgun (WGS) entry which is preliminary data.</text>
</comment>
<evidence type="ECO:0000256" key="2">
    <source>
        <dbReference type="SAM" id="SignalP"/>
    </source>
</evidence>
<dbReference type="Pfam" id="PF11327">
    <property type="entry name" value="Egh16-like"/>
    <property type="match status" value="1"/>
</dbReference>
<feature type="compositionally biased region" description="Polar residues" evidence="1">
    <location>
        <begin position="52"/>
        <end position="63"/>
    </location>
</feature>
<dbReference type="PANTHER" id="PTHR34618">
    <property type="entry name" value="SURFACE PROTEIN MAS1, PUTATIVE-RELATED"/>
    <property type="match status" value="1"/>
</dbReference>
<evidence type="ECO:0000313" key="3">
    <source>
        <dbReference type="EMBL" id="KAH0961825.1"/>
    </source>
</evidence>
<dbReference type="PANTHER" id="PTHR34618:SF4">
    <property type="entry name" value="CAS1"/>
    <property type="match status" value="1"/>
</dbReference>
<feature type="region of interest" description="Disordered" evidence="1">
    <location>
        <begin position="34"/>
        <end position="78"/>
    </location>
</feature>